<evidence type="ECO:0000256" key="1">
    <source>
        <dbReference type="SAM" id="MobiDB-lite"/>
    </source>
</evidence>
<organism evidence="2 3">
    <name type="scientific">Liparis tanakae</name>
    <name type="common">Tanaka's snailfish</name>
    <dbReference type="NCBI Taxonomy" id="230148"/>
    <lineage>
        <taxon>Eukaryota</taxon>
        <taxon>Metazoa</taxon>
        <taxon>Chordata</taxon>
        <taxon>Craniata</taxon>
        <taxon>Vertebrata</taxon>
        <taxon>Euteleostomi</taxon>
        <taxon>Actinopterygii</taxon>
        <taxon>Neopterygii</taxon>
        <taxon>Teleostei</taxon>
        <taxon>Neoteleostei</taxon>
        <taxon>Acanthomorphata</taxon>
        <taxon>Eupercaria</taxon>
        <taxon>Perciformes</taxon>
        <taxon>Cottioidei</taxon>
        <taxon>Cottales</taxon>
        <taxon>Liparidae</taxon>
        <taxon>Liparis</taxon>
    </lineage>
</organism>
<gene>
    <name evidence="2" type="ORF">EYF80_016769</name>
</gene>
<dbReference type="AlphaFoldDB" id="A0A4Z2I4I6"/>
<reference evidence="2 3" key="1">
    <citation type="submission" date="2019-03" db="EMBL/GenBank/DDBJ databases">
        <title>First draft genome of Liparis tanakae, snailfish: a comprehensive survey of snailfish specific genes.</title>
        <authorList>
            <person name="Kim W."/>
            <person name="Song I."/>
            <person name="Jeong J.-H."/>
            <person name="Kim D."/>
            <person name="Kim S."/>
            <person name="Ryu S."/>
            <person name="Song J.Y."/>
            <person name="Lee S.K."/>
        </authorList>
    </citation>
    <scope>NUCLEOTIDE SEQUENCE [LARGE SCALE GENOMIC DNA]</scope>
    <source>
        <tissue evidence="2">Muscle</tissue>
    </source>
</reference>
<feature type="region of interest" description="Disordered" evidence="1">
    <location>
        <begin position="56"/>
        <end position="80"/>
    </location>
</feature>
<evidence type="ECO:0000313" key="2">
    <source>
        <dbReference type="EMBL" id="TNN72979.1"/>
    </source>
</evidence>
<protein>
    <submittedName>
        <fullName evidence="2">Uncharacterized protein</fullName>
    </submittedName>
</protein>
<name>A0A4Z2I4I6_9TELE</name>
<dbReference type="EMBL" id="SRLO01000130">
    <property type="protein sequence ID" value="TNN72979.1"/>
    <property type="molecule type" value="Genomic_DNA"/>
</dbReference>
<comment type="caution">
    <text evidence="2">The sequence shown here is derived from an EMBL/GenBank/DDBJ whole genome shotgun (WGS) entry which is preliminary data.</text>
</comment>
<evidence type="ECO:0000313" key="3">
    <source>
        <dbReference type="Proteomes" id="UP000314294"/>
    </source>
</evidence>
<dbReference type="Proteomes" id="UP000314294">
    <property type="component" value="Unassembled WGS sequence"/>
</dbReference>
<sequence>MFHYALKLGSPWGDGGTLPFLAKSLRKKLRRGQTGPDWSVSFPKRREQTAVHLGAEESGFLDSDESVGDSQGGELPVDLR</sequence>
<accession>A0A4Z2I4I6</accession>
<keyword evidence="3" id="KW-1185">Reference proteome</keyword>
<proteinExistence type="predicted"/>